<dbReference type="EnsemblFungi" id="MAPG_03003T0">
    <property type="protein sequence ID" value="MAPG_03003T0"/>
    <property type="gene ID" value="MAPG_03003"/>
</dbReference>
<protein>
    <recommendedName>
        <fullName evidence="5">Life-span regulatory factor domain-containing protein</fullName>
    </recommendedName>
</protein>
<dbReference type="Proteomes" id="UP000011715">
    <property type="component" value="Unassembled WGS sequence"/>
</dbReference>
<dbReference type="OMA" id="FIPHDDM"/>
<organism evidence="3 4">
    <name type="scientific">Magnaporthiopsis poae (strain ATCC 64411 / 73-15)</name>
    <name type="common">Kentucky bluegrass fungus</name>
    <name type="synonym">Magnaporthe poae</name>
    <dbReference type="NCBI Taxonomy" id="644358"/>
    <lineage>
        <taxon>Eukaryota</taxon>
        <taxon>Fungi</taxon>
        <taxon>Dikarya</taxon>
        <taxon>Ascomycota</taxon>
        <taxon>Pezizomycotina</taxon>
        <taxon>Sordariomycetes</taxon>
        <taxon>Sordariomycetidae</taxon>
        <taxon>Magnaporthales</taxon>
        <taxon>Magnaporthaceae</taxon>
        <taxon>Magnaporthiopsis</taxon>
    </lineage>
</organism>
<dbReference type="EMBL" id="ADBL01000727">
    <property type="status" value="NOT_ANNOTATED_CDS"/>
    <property type="molecule type" value="Genomic_DNA"/>
</dbReference>
<reference evidence="2" key="3">
    <citation type="submission" date="2011-03" db="EMBL/GenBank/DDBJ databases">
        <title>Annotation of Magnaporthe poae ATCC 64411.</title>
        <authorList>
            <person name="Ma L.-J."/>
            <person name="Dead R."/>
            <person name="Young S.K."/>
            <person name="Zeng Q."/>
            <person name="Gargeya S."/>
            <person name="Fitzgerald M."/>
            <person name="Haas B."/>
            <person name="Abouelleil A."/>
            <person name="Alvarado L."/>
            <person name="Arachchi H.M."/>
            <person name="Berlin A."/>
            <person name="Brown A."/>
            <person name="Chapman S.B."/>
            <person name="Chen Z."/>
            <person name="Dunbar C."/>
            <person name="Freedman E."/>
            <person name="Gearin G."/>
            <person name="Gellesch M."/>
            <person name="Goldberg J."/>
            <person name="Griggs A."/>
            <person name="Gujja S."/>
            <person name="Heiman D."/>
            <person name="Howarth C."/>
            <person name="Larson L."/>
            <person name="Lui A."/>
            <person name="MacDonald P.J.P."/>
            <person name="Mehta T."/>
            <person name="Montmayeur A."/>
            <person name="Murphy C."/>
            <person name="Neiman D."/>
            <person name="Pearson M."/>
            <person name="Priest M."/>
            <person name="Roberts A."/>
            <person name="Saif S."/>
            <person name="Shea T."/>
            <person name="Shenoy N."/>
            <person name="Sisk P."/>
            <person name="Stolte C."/>
            <person name="Sykes S."/>
            <person name="Yandava C."/>
            <person name="Wortman J."/>
            <person name="Nusbaum C."/>
            <person name="Birren B."/>
        </authorList>
    </citation>
    <scope>NUCLEOTIDE SEQUENCE</scope>
    <source>
        <strain evidence="2">ATCC 64411</strain>
    </source>
</reference>
<gene>
    <name evidence="2" type="ORF">MAPG_03003</name>
</gene>
<reference evidence="2" key="1">
    <citation type="submission" date="2010-05" db="EMBL/GenBank/DDBJ databases">
        <title>The Genome Sequence of Magnaporthe poae strain ATCC 64411.</title>
        <authorList>
            <consortium name="The Broad Institute Genome Sequencing Platform"/>
            <consortium name="Broad Institute Genome Sequencing Center for Infectious Disease"/>
            <person name="Ma L.-J."/>
            <person name="Dead R."/>
            <person name="Young S."/>
            <person name="Zeng Q."/>
            <person name="Koehrsen M."/>
            <person name="Alvarado L."/>
            <person name="Berlin A."/>
            <person name="Chapman S.B."/>
            <person name="Chen Z."/>
            <person name="Freedman E."/>
            <person name="Gellesch M."/>
            <person name="Goldberg J."/>
            <person name="Griggs A."/>
            <person name="Gujja S."/>
            <person name="Heilman E.R."/>
            <person name="Heiman D."/>
            <person name="Hepburn T."/>
            <person name="Howarth C."/>
            <person name="Jen D."/>
            <person name="Larson L."/>
            <person name="Mehta T."/>
            <person name="Neiman D."/>
            <person name="Pearson M."/>
            <person name="Roberts A."/>
            <person name="Saif S."/>
            <person name="Shea T."/>
            <person name="Shenoy N."/>
            <person name="Sisk P."/>
            <person name="Stolte C."/>
            <person name="Sykes S."/>
            <person name="Walk T."/>
            <person name="White J."/>
            <person name="Yandava C."/>
            <person name="Haas B."/>
            <person name="Nusbaum C."/>
            <person name="Birren B."/>
        </authorList>
    </citation>
    <scope>NUCLEOTIDE SEQUENCE</scope>
    <source>
        <strain evidence="2">ATCC 64411</strain>
    </source>
</reference>
<feature type="region of interest" description="Disordered" evidence="1">
    <location>
        <begin position="211"/>
        <end position="230"/>
    </location>
</feature>
<evidence type="ECO:0000313" key="2">
    <source>
        <dbReference type="EMBL" id="KLU83954.1"/>
    </source>
</evidence>
<dbReference type="OrthoDB" id="3599883at2759"/>
<feature type="region of interest" description="Disordered" evidence="1">
    <location>
        <begin position="148"/>
        <end position="172"/>
    </location>
</feature>
<keyword evidence="4" id="KW-1185">Reference proteome</keyword>
<evidence type="ECO:0000313" key="4">
    <source>
        <dbReference type="Proteomes" id="UP000011715"/>
    </source>
</evidence>
<accession>A0A0C4DSW0</accession>
<dbReference type="EMBL" id="GL876967">
    <property type="protein sequence ID" value="KLU83954.1"/>
    <property type="molecule type" value="Genomic_DNA"/>
</dbReference>
<reference evidence="3" key="5">
    <citation type="submission" date="2015-06" db="UniProtKB">
        <authorList>
            <consortium name="EnsemblFungi"/>
        </authorList>
    </citation>
    <scope>IDENTIFICATION</scope>
    <source>
        <strain evidence="3">ATCC 64411</strain>
    </source>
</reference>
<dbReference type="AlphaFoldDB" id="A0A0C4DSW0"/>
<evidence type="ECO:0008006" key="5">
    <source>
        <dbReference type="Google" id="ProtNLM"/>
    </source>
</evidence>
<dbReference type="VEuPathDB" id="FungiDB:MAPG_03003"/>
<sequence length="286" mass="31046">MHHSRRKSGHGSTTDVRKAVDSPSSSTTRHKSSTRPTMARKTTSQTSHKLAKSPRSRDREYQEHWWEEERESFPQYCMSCEKQFMPQDDRFLYCSEACRVHDQNHHSADASAAAAARSYASPSSVTSPSPASLYPYYSAANAESRDIIPRASPSRPNSMHYSPPATPSQANHSSAILALRSLSIRDSSPPSPGGIMGTYHPNIWPFTSTGASSARGGASTASPSTSYTRPASTVFSSTYDSAYYAAGAPYGGGGAPTLERPHPPLRRAGTYSRPKSIELVTPMVGR</sequence>
<name>A0A0C4DSW0_MAGP6</name>
<evidence type="ECO:0000313" key="3">
    <source>
        <dbReference type="EnsemblFungi" id="MAPG_03003T0"/>
    </source>
</evidence>
<reference evidence="4" key="2">
    <citation type="submission" date="2010-05" db="EMBL/GenBank/DDBJ databases">
        <title>The genome sequence of Magnaporthe poae strain ATCC 64411.</title>
        <authorList>
            <person name="Ma L.-J."/>
            <person name="Dead R."/>
            <person name="Young S."/>
            <person name="Zeng Q."/>
            <person name="Koehrsen M."/>
            <person name="Alvarado L."/>
            <person name="Berlin A."/>
            <person name="Chapman S.B."/>
            <person name="Chen Z."/>
            <person name="Freedman E."/>
            <person name="Gellesch M."/>
            <person name="Goldberg J."/>
            <person name="Griggs A."/>
            <person name="Gujja S."/>
            <person name="Heilman E.R."/>
            <person name="Heiman D."/>
            <person name="Hepburn T."/>
            <person name="Howarth C."/>
            <person name="Jen D."/>
            <person name="Larson L."/>
            <person name="Mehta T."/>
            <person name="Neiman D."/>
            <person name="Pearson M."/>
            <person name="Roberts A."/>
            <person name="Saif S."/>
            <person name="Shea T."/>
            <person name="Shenoy N."/>
            <person name="Sisk P."/>
            <person name="Stolte C."/>
            <person name="Sykes S."/>
            <person name="Walk T."/>
            <person name="White J."/>
            <person name="Yandava C."/>
            <person name="Haas B."/>
            <person name="Nusbaum C."/>
            <person name="Birren B."/>
        </authorList>
    </citation>
    <scope>NUCLEOTIDE SEQUENCE [LARGE SCALE GENOMIC DNA]</scope>
    <source>
        <strain evidence="4">ATCC 64411 / 73-15</strain>
    </source>
</reference>
<dbReference type="STRING" id="644358.A0A0C4DSW0"/>
<dbReference type="InterPro" id="IPR024368">
    <property type="entry name" value="Ecl1/2/3"/>
</dbReference>
<feature type="region of interest" description="Disordered" evidence="1">
    <location>
        <begin position="1"/>
        <end position="63"/>
    </location>
</feature>
<proteinExistence type="predicted"/>
<dbReference type="Pfam" id="PF12855">
    <property type="entry name" value="Ecl1"/>
    <property type="match status" value="1"/>
</dbReference>
<reference evidence="3" key="4">
    <citation type="journal article" date="2015" name="G3 (Bethesda)">
        <title>Genome sequences of three phytopathogenic species of the Magnaporthaceae family of fungi.</title>
        <authorList>
            <person name="Okagaki L.H."/>
            <person name="Nunes C.C."/>
            <person name="Sailsbery J."/>
            <person name="Clay B."/>
            <person name="Brown D."/>
            <person name="John T."/>
            <person name="Oh Y."/>
            <person name="Young N."/>
            <person name="Fitzgerald M."/>
            <person name="Haas B.J."/>
            <person name="Zeng Q."/>
            <person name="Young S."/>
            <person name="Adiconis X."/>
            <person name="Fan L."/>
            <person name="Levin J.Z."/>
            <person name="Mitchell T.K."/>
            <person name="Okubara P.A."/>
            <person name="Farman M.L."/>
            <person name="Kohn L.M."/>
            <person name="Birren B."/>
            <person name="Ma L.-J."/>
            <person name="Dean R.A."/>
        </authorList>
    </citation>
    <scope>NUCLEOTIDE SEQUENCE</scope>
    <source>
        <strain evidence="3">ATCC 64411 / 73-15</strain>
    </source>
</reference>
<evidence type="ECO:0000256" key="1">
    <source>
        <dbReference type="SAM" id="MobiDB-lite"/>
    </source>
</evidence>
<dbReference type="eggNOG" id="ENOG502R8KJ">
    <property type="taxonomic scope" value="Eukaryota"/>
</dbReference>